<dbReference type="EMBL" id="CP066775">
    <property type="protein sequence ID" value="QQL49750.1"/>
    <property type="molecule type" value="Genomic_DNA"/>
</dbReference>
<accession>A0A6I4I3E4</accession>
<proteinExistence type="predicted"/>
<evidence type="ECO:0000313" key="2">
    <source>
        <dbReference type="Proteomes" id="UP000429232"/>
    </source>
</evidence>
<dbReference type="KEGG" id="mgik:GO620_016515"/>
<gene>
    <name evidence="1" type="ORF">GO620_016515</name>
</gene>
<dbReference type="Pfam" id="PF07332">
    <property type="entry name" value="Phage_holin_3_6"/>
    <property type="match status" value="1"/>
</dbReference>
<protein>
    <submittedName>
        <fullName evidence="1">Phage holin family protein</fullName>
    </submittedName>
</protein>
<dbReference type="RefSeq" id="WP_157524974.1">
    <property type="nucleotide sequence ID" value="NZ_CP066775.1"/>
</dbReference>
<dbReference type="InterPro" id="IPR009937">
    <property type="entry name" value="Phage_holin_3_6"/>
</dbReference>
<reference evidence="1 2" key="1">
    <citation type="submission" date="2020-12" db="EMBL/GenBank/DDBJ databases">
        <title>HMF7856_wgs.fasta genome submission.</title>
        <authorList>
            <person name="Kang H."/>
            <person name="Kim H."/>
            <person name="Joh K."/>
        </authorList>
    </citation>
    <scope>NUCLEOTIDE SEQUENCE [LARGE SCALE GENOMIC DNA]</scope>
    <source>
        <strain evidence="1 2">HMF7856</strain>
    </source>
</reference>
<sequence>MEQEKEEKKQYPPIVDQLREYAETRIKLGKYKFIEKSTSAVAGLITQLVVVICLLLTFLFASFTLALFLGSLLHSYWQGFGIVALLYLIIALIFIAMKERIKKPLINMFVKMFFSDNE</sequence>
<organism evidence="1 2">
    <name type="scientific">Mucilaginibacter ginkgonis</name>
    <dbReference type="NCBI Taxonomy" id="2682091"/>
    <lineage>
        <taxon>Bacteria</taxon>
        <taxon>Pseudomonadati</taxon>
        <taxon>Bacteroidota</taxon>
        <taxon>Sphingobacteriia</taxon>
        <taxon>Sphingobacteriales</taxon>
        <taxon>Sphingobacteriaceae</taxon>
        <taxon>Mucilaginibacter</taxon>
    </lineage>
</organism>
<name>A0A6I4I3E4_9SPHI</name>
<dbReference type="Proteomes" id="UP000429232">
    <property type="component" value="Chromosome"/>
</dbReference>
<keyword evidence="2" id="KW-1185">Reference proteome</keyword>
<dbReference type="AlphaFoldDB" id="A0A6I4I3E4"/>
<evidence type="ECO:0000313" key="1">
    <source>
        <dbReference type="EMBL" id="QQL49750.1"/>
    </source>
</evidence>